<proteinExistence type="inferred from homology"/>
<keyword evidence="2" id="KW-0418">Kinase</keyword>
<dbReference type="GO" id="GO:0016301">
    <property type="term" value="F:kinase activity"/>
    <property type="evidence" value="ECO:0007669"/>
    <property type="project" value="UniProtKB-KW"/>
</dbReference>
<dbReference type="PANTHER" id="PTHR23408">
    <property type="entry name" value="METHYLMALONYL-COA MUTASE"/>
    <property type="match status" value="1"/>
</dbReference>
<dbReference type="PANTHER" id="PTHR23408:SF3">
    <property type="entry name" value="METHYLMALONIC ACIDURIA TYPE A PROTEIN, MITOCHONDRIAL"/>
    <property type="match status" value="1"/>
</dbReference>
<dbReference type="SUPFAM" id="SSF52540">
    <property type="entry name" value="P-loop containing nucleoside triphosphate hydrolases"/>
    <property type="match status" value="1"/>
</dbReference>
<dbReference type="InterPro" id="IPR027417">
    <property type="entry name" value="P-loop_NTPase"/>
</dbReference>
<gene>
    <name evidence="2" type="ORF">CLAC_06375</name>
</gene>
<dbReference type="KEGG" id="clw:CLAC_06375"/>
<evidence type="ECO:0000256" key="1">
    <source>
        <dbReference type="ARBA" id="ARBA00009625"/>
    </source>
</evidence>
<evidence type="ECO:0000313" key="2">
    <source>
        <dbReference type="EMBL" id="ALA67419.1"/>
    </source>
</evidence>
<organism evidence="2 3">
    <name type="scientific">Corynebacterium lactis RW2-5</name>
    <dbReference type="NCBI Taxonomy" id="1408189"/>
    <lineage>
        <taxon>Bacteria</taxon>
        <taxon>Bacillati</taxon>
        <taxon>Actinomycetota</taxon>
        <taxon>Actinomycetes</taxon>
        <taxon>Mycobacteriales</taxon>
        <taxon>Corynebacteriaceae</taxon>
        <taxon>Corynebacterium</taxon>
    </lineage>
</organism>
<sequence length="367" mass="39833">MNDFLEENLGTLVTTAGTVIDGKTAVAPEVIRKARRRIDVDDLFDGVRAGNRTKLARAITLLESSAPAHKVLAQELLVKLLPFSGKAMRVGLTGVPGVGKSTTIETLGLHLIEQGHRVAVLAIDPSSTKSRGSILGDKTRMAQLSARDEAFIRPSPSAGTLGGVAKATREAMVVLEAAGFDIVIVETVGVGQSEVAVAQMVDTFAFLALAGAGDQLQGIKKGVLEMADVITINKADGQNLRPAKRAARDLTTAMKMVRQQDQVWTPPVLTMSALEHDGVDKFWQAIEDHVHAMHEAKLFDENRANQQIKWMWSMVHETLLQRLNTNAEVKSESDLVEKQLRSGQLTPTLAAERIMKAFDQSMSSRKE</sequence>
<dbReference type="Proteomes" id="UP000058446">
    <property type="component" value="Chromosome"/>
</dbReference>
<dbReference type="STRING" id="1408189.CLAC_06375"/>
<accession>A0A0K2H060</accession>
<dbReference type="CDD" id="cd03114">
    <property type="entry name" value="MMAA-like"/>
    <property type="match status" value="1"/>
</dbReference>
<dbReference type="Gene3D" id="1.20.5.170">
    <property type="match status" value="1"/>
</dbReference>
<dbReference type="EMBL" id="CP006841">
    <property type="protein sequence ID" value="ALA67419.1"/>
    <property type="molecule type" value="Genomic_DNA"/>
</dbReference>
<dbReference type="GO" id="GO:0005737">
    <property type="term" value="C:cytoplasm"/>
    <property type="evidence" value="ECO:0007669"/>
    <property type="project" value="TreeGrafter"/>
</dbReference>
<dbReference type="OrthoDB" id="9778292at2"/>
<dbReference type="GO" id="GO:0005525">
    <property type="term" value="F:GTP binding"/>
    <property type="evidence" value="ECO:0007669"/>
    <property type="project" value="InterPro"/>
</dbReference>
<dbReference type="Gene3D" id="1.10.287.130">
    <property type="match status" value="1"/>
</dbReference>
<comment type="similarity">
    <text evidence="1">Belongs to the SIMIBI class G3E GTPase family. ArgK/MeaB subfamily.</text>
</comment>
<keyword evidence="2" id="KW-0808">Transferase</keyword>
<evidence type="ECO:0000313" key="3">
    <source>
        <dbReference type="Proteomes" id="UP000058446"/>
    </source>
</evidence>
<keyword evidence="3" id="KW-1185">Reference proteome</keyword>
<dbReference type="RefSeq" id="WP_053412173.1">
    <property type="nucleotide sequence ID" value="NZ_CP006841.1"/>
</dbReference>
<name>A0A0K2H060_9CORY</name>
<dbReference type="AlphaFoldDB" id="A0A0K2H060"/>
<protein>
    <submittedName>
        <fullName evidence="2">Membrane ATPase/protein kinase</fullName>
    </submittedName>
</protein>
<dbReference type="NCBIfam" id="TIGR00750">
    <property type="entry name" value="lao"/>
    <property type="match status" value="1"/>
</dbReference>
<reference evidence="2 3" key="1">
    <citation type="submission" date="2013-10" db="EMBL/GenBank/DDBJ databases">
        <title>Complete genome sequence of Corynebacterium lactis DSM 45799(T), isolated from raw cow milk.</title>
        <authorList>
            <person name="Ruckert C."/>
            <person name="Albersmeier A."/>
            <person name="Lipski A."/>
            <person name="Kalinowski J."/>
        </authorList>
    </citation>
    <scope>NUCLEOTIDE SEQUENCE [LARGE SCALE GENOMIC DNA]</scope>
    <source>
        <strain evidence="2 3">RW2-5</strain>
    </source>
</reference>
<dbReference type="PATRIC" id="fig|1408189.4.peg.1267"/>
<dbReference type="Gene3D" id="3.40.50.300">
    <property type="entry name" value="P-loop containing nucleotide triphosphate hydrolases"/>
    <property type="match status" value="1"/>
</dbReference>
<dbReference type="InterPro" id="IPR005129">
    <property type="entry name" value="GTPase_ArgK"/>
</dbReference>
<dbReference type="NCBIfam" id="NF006958">
    <property type="entry name" value="PRK09435.1"/>
    <property type="match status" value="1"/>
</dbReference>
<dbReference type="Pfam" id="PF03308">
    <property type="entry name" value="MeaB"/>
    <property type="match status" value="1"/>
</dbReference>
<dbReference type="GO" id="GO:0003924">
    <property type="term" value="F:GTPase activity"/>
    <property type="evidence" value="ECO:0007669"/>
    <property type="project" value="InterPro"/>
</dbReference>